<dbReference type="Gene3D" id="1.10.260.50">
    <property type="match status" value="1"/>
</dbReference>
<feature type="domain" description="Aminotransferase class V" evidence="11">
    <location>
        <begin position="5"/>
        <end position="375"/>
    </location>
</feature>
<keyword evidence="7" id="KW-0408">Iron</keyword>
<gene>
    <name evidence="12" type="ORF">DM808_00710</name>
</gene>
<evidence type="ECO:0000313" key="13">
    <source>
        <dbReference type="Proteomes" id="UP000247917"/>
    </source>
</evidence>
<name>A0ABM6WMA3_9FLAO</name>
<dbReference type="PROSITE" id="PS00595">
    <property type="entry name" value="AA_TRANSFER_CLASS_5"/>
    <property type="match status" value="1"/>
</dbReference>
<evidence type="ECO:0000259" key="11">
    <source>
        <dbReference type="Pfam" id="PF00266"/>
    </source>
</evidence>
<dbReference type="PANTHER" id="PTHR11601:SF34">
    <property type="entry name" value="CYSTEINE DESULFURASE"/>
    <property type="match status" value="1"/>
</dbReference>
<keyword evidence="8" id="KW-0411">Iron-sulfur</keyword>
<evidence type="ECO:0000256" key="5">
    <source>
        <dbReference type="ARBA" id="ARBA00022723"/>
    </source>
</evidence>
<dbReference type="Proteomes" id="UP000247917">
    <property type="component" value="Chromosome"/>
</dbReference>
<dbReference type="InterPro" id="IPR015421">
    <property type="entry name" value="PyrdxlP-dep_Trfase_major"/>
</dbReference>
<evidence type="ECO:0000256" key="6">
    <source>
        <dbReference type="ARBA" id="ARBA00022898"/>
    </source>
</evidence>
<keyword evidence="4" id="KW-0808">Transferase</keyword>
<evidence type="ECO:0000256" key="4">
    <source>
        <dbReference type="ARBA" id="ARBA00022679"/>
    </source>
</evidence>
<accession>A0ABM6WMA3</accession>
<evidence type="ECO:0000256" key="3">
    <source>
        <dbReference type="ARBA" id="ARBA00012239"/>
    </source>
</evidence>
<evidence type="ECO:0000256" key="9">
    <source>
        <dbReference type="ARBA" id="ARBA00050776"/>
    </source>
</evidence>
<dbReference type="Gene3D" id="3.40.640.10">
    <property type="entry name" value="Type I PLP-dependent aspartate aminotransferase-like (Major domain)"/>
    <property type="match status" value="1"/>
</dbReference>
<comment type="catalytic activity">
    <reaction evidence="9">
        <text>(sulfur carrier)-H + L-cysteine = (sulfur carrier)-SH + L-alanine</text>
        <dbReference type="Rhea" id="RHEA:43892"/>
        <dbReference type="Rhea" id="RHEA-COMP:14737"/>
        <dbReference type="Rhea" id="RHEA-COMP:14739"/>
        <dbReference type="ChEBI" id="CHEBI:29917"/>
        <dbReference type="ChEBI" id="CHEBI:35235"/>
        <dbReference type="ChEBI" id="CHEBI:57972"/>
        <dbReference type="ChEBI" id="CHEBI:64428"/>
        <dbReference type="EC" id="2.8.1.7"/>
    </reaction>
</comment>
<keyword evidence="13" id="KW-1185">Reference proteome</keyword>
<dbReference type="EC" id="2.8.1.7" evidence="3"/>
<organism evidence="12 13">
    <name type="scientific">Blattabacterium punctulatus</name>
    <dbReference type="NCBI Taxonomy" id="164514"/>
    <lineage>
        <taxon>Bacteria</taxon>
        <taxon>Pseudomonadati</taxon>
        <taxon>Bacteroidota</taxon>
        <taxon>Flavobacteriia</taxon>
        <taxon>Flavobacteriales</taxon>
        <taxon>Blattabacteriaceae</taxon>
        <taxon>Blattabacterium</taxon>
    </lineage>
</organism>
<evidence type="ECO:0000256" key="1">
    <source>
        <dbReference type="ARBA" id="ARBA00001933"/>
    </source>
</evidence>
<dbReference type="PIRSF" id="PIRSF005572">
    <property type="entry name" value="NifS"/>
    <property type="match status" value="1"/>
</dbReference>
<dbReference type="Gene3D" id="3.90.1150.10">
    <property type="entry name" value="Aspartate Aminotransferase, domain 1"/>
    <property type="match status" value="1"/>
</dbReference>
<evidence type="ECO:0000256" key="2">
    <source>
        <dbReference type="ARBA" id="ARBA00006490"/>
    </source>
</evidence>
<sequence>MQRAYLDNAATTPVRNEVIKVMVNALKYSFGNPSSTQHSYGRAARSIIEESRIRIAKNIKSSPYEIIFTSGGTEANNIILRSAVIDLKVQYILTSPLEHHSVLQTVLDLCCKYKVFVEFVKVKDRGVIDLNHLEILLKKNHSKKILVSLMYANNEIGNLLEIDKVGTLCKENNAYFHSDTIQIIGNFPINMNQLPFDFATASAHKFYGPKGIGFIFIREKLIKKIKSLITGGNQEYGIRSGTENVYGIIGLSEALHLSYCNFMNHIEKIKNLKYYCISELKKIIPNIIFNGLSDSFDQSIPTILNFFYPKKDHLLYFHLDLMGIAISKGSSCSSRTLKKVSHVIQSISNKYLLKNMTPIRISFGIFNEKKDIDLLIEAFNKIKNIEKKNFLLKKGKK</sequence>
<dbReference type="InterPro" id="IPR016454">
    <property type="entry name" value="Cysteine_dSase"/>
</dbReference>
<comment type="cofactor">
    <cofactor evidence="1 10">
        <name>pyridoxal 5'-phosphate</name>
        <dbReference type="ChEBI" id="CHEBI:597326"/>
    </cofactor>
</comment>
<evidence type="ECO:0000256" key="7">
    <source>
        <dbReference type="ARBA" id="ARBA00023004"/>
    </source>
</evidence>
<evidence type="ECO:0000256" key="10">
    <source>
        <dbReference type="RuleBase" id="RU004504"/>
    </source>
</evidence>
<proteinExistence type="inferred from homology"/>
<keyword evidence="5" id="KW-0479">Metal-binding</keyword>
<dbReference type="RefSeq" id="WP_110495153.1">
    <property type="nucleotide sequence ID" value="NZ_CP029811.1"/>
</dbReference>
<evidence type="ECO:0000256" key="8">
    <source>
        <dbReference type="ARBA" id="ARBA00023014"/>
    </source>
</evidence>
<dbReference type="InterPro" id="IPR020578">
    <property type="entry name" value="Aminotrans_V_PyrdxlP_BS"/>
</dbReference>
<evidence type="ECO:0000313" key="12">
    <source>
        <dbReference type="EMBL" id="AWU39718.1"/>
    </source>
</evidence>
<dbReference type="EMBL" id="CP029812">
    <property type="protein sequence ID" value="AWU39718.1"/>
    <property type="molecule type" value="Genomic_DNA"/>
</dbReference>
<dbReference type="PANTHER" id="PTHR11601">
    <property type="entry name" value="CYSTEINE DESULFURYLASE FAMILY MEMBER"/>
    <property type="match status" value="1"/>
</dbReference>
<dbReference type="InterPro" id="IPR015424">
    <property type="entry name" value="PyrdxlP-dep_Trfase"/>
</dbReference>
<dbReference type="SUPFAM" id="SSF53383">
    <property type="entry name" value="PLP-dependent transferases"/>
    <property type="match status" value="1"/>
</dbReference>
<reference evidence="12 13" key="1">
    <citation type="journal article" date="2018" name="Genome Biol. Evol.">
        <title>Parallel and Gradual Genome Erosion in the Blattabacterium Endosymbionts of Mastotermes darwiniensis and Cryptocercus Wood Roaches.</title>
        <authorList>
            <person name="Kinjo Y."/>
            <person name="Bourguignon T."/>
            <person name="Tong K.J."/>
            <person name="Kuwahara H."/>
            <person name="Lim S.J."/>
            <person name="Yoon K.B."/>
            <person name="Shigenobu S."/>
            <person name="Park Y.C."/>
            <person name="Nalepa C.A."/>
            <person name="Hongoh Y."/>
            <person name="Ohkuma M."/>
            <person name="Lo N."/>
            <person name="Tokuda G."/>
        </authorList>
    </citation>
    <scope>NUCLEOTIDE SEQUENCE [LARGE SCALE GENOMIC DNA]</scope>
    <source>
        <strain evidence="12 13">CPUsv</strain>
    </source>
</reference>
<protein>
    <recommendedName>
        <fullName evidence="3">cysteine desulfurase</fullName>
        <ecNumber evidence="3">2.8.1.7</ecNumber>
    </recommendedName>
</protein>
<keyword evidence="6" id="KW-0663">Pyridoxal phosphate</keyword>
<dbReference type="InterPro" id="IPR000192">
    <property type="entry name" value="Aminotrans_V_dom"/>
</dbReference>
<dbReference type="Pfam" id="PF00266">
    <property type="entry name" value="Aminotran_5"/>
    <property type="match status" value="1"/>
</dbReference>
<dbReference type="InterPro" id="IPR015422">
    <property type="entry name" value="PyrdxlP-dep_Trfase_small"/>
</dbReference>
<comment type="similarity">
    <text evidence="2">Belongs to the class-V pyridoxal-phosphate-dependent aminotransferase family. NifS/IscS subfamily.</text>
</comment>